<dbReference type="Gene3D" id="3.30.160.60">
    <property type="entry name" value="Classic Zinc Finger"/>
    <property type="match status" value="1"/>
</dbReference>
<proteinExistence type="predicted"/>
<keyword evidence="3" id="KW-0862">Zinc</keyword>
<dbReference type="Pfam" id="PF12171">
    <property type="entry name" value="zf-C2H2_jaz"/>
    <property type="match status" value="1"/>
</dbReference>
<evidence type="ECO:0000256" key="6">
    <source>
        <dbReference type="SAM" id="MobiDB-lite"/>
    </source>
</evidence>
<gene>
    <name evidence="9" type="ORF">H4R34_001157</name>
</gene>
<dbReference type="Pfam" id="PF00226">
    <property type="entry name" value="DnaJ"/>
    <property type="match status" value="1"/>
</dbReference>
<dbReference type="InterPro" id="IPR018253">
    <property type="entry name" value="DnaJ_domain_CS"/>
</dbReference>
<keyword evidence="5" id="KW-0175">Coiled coil</keyword>
<dbReference type="SMART" id="SM00271">
    <property type="entry name" value="DnaJ"/>
    <property type="match status" value="1"/>
</dbReference>
<dbReference type="PROSITE" id="PS50157">
    <property type="entry name" value="ZINC_FINGER_C2H2_2"/>
    <property type="match status" value="1"/>
</dbReference>
<dbReference type="InterPro" id="IPR054076">
    <property type="entry name" value="ZUO1-like_ZHD"/>
</dbReference>
<dbReference type="SMART" id="SM00355">
    <property type="entry name" value="ZnF_C2H2"/>
    <property type="match status" value="2"/>
</dbReference>
<evidence type="ECO:0000256" key="1">
    <source>
        <dbReference type="ARBA" id="ARBA00022723"/>
    </source>
</evidence>
<dbReference type="EMBL" id="JANBQB010000046">
    <property type="protein sequence ID" value="KAJ1983643.1"/>
    <property type="molecule type" value="Genomic_DNA"/>
</dbReference>
<feature type="region of interest" description="Disordered" evidence="6">
    <location>
        <begin position="449"/>
        <end position="498"/>
    </location>
</feature>
<keyword evidence="10" id="KW-1185">Reference proteome</keyword>
<evidence type="ECO:0000259" key="7">
    <source>
        <dbReference type="PROSITE" id="PS50076"/>
    </source>
</evidence>
<dbReference type="AlphaFoldDB" id="A0A9W8BAJ1"/>
<evidence type="ECO:0000256" key="5">
    <source>
        <dbReference type="SAM" id="Coils"/>
    </source>
</evidence>
<evidence type="ECO:0008006" key="11">
    <source>
        <dbReference type="Google" id="ProtNLM"/>
    </source>
</evidence>
<dbReference type="Gene3D" id="1.10.287.110">
    <property type="entry name" value="DnaJ domain"/>
    <property type="match status" value="1"/>
</dbReference>
<dbReference type="GO" id="GO:0005737">
    <property type="term" value="C:cytoplasm"/>
    <property type="evidence" value="ECO:0007669"/>
    <property type="project" value="TreeGrafter"/>
</dbReference>
<evidence type="ECO:0000313" key="10">
    <source>
        <dbReference type="Proteomes" id="UP001151582"/>
    </source>
</evidence>
<feature type="domain" description="J" evidence="7">
    <location>
        <begin position="5"/>
        <end position="71"/>
    </location>
</feature>
<evidence type="ECO:0000256" key="2">
    <source>
        <dbReference type="ARBA" id="ARBA00022771"/>
    </source>
</evidence>
<feature type="domain" description="C2H2-type" evidence="8">
    <location>
        <begin position="504"/>
        <end position="529"/>
    </location>
</feature>
<feature type="compositionally biased region" description="Polar residues" evidence="6">
    <location>
        <begin position="449"/>
        <end position="483"/>
    </location>
</feature>
<evidence type="ECO:0000256" key="4">
    <source>
        <dbReference type="PROSITE-ProRule" id="PRU00042"/>
    </source>
</evidence>
<dbReference type="GO" id="GO:0008270">
    <property type="term" value="F:zinc ion binding"/>
    <property type="evidence" value="ECO:0007669"/>
    <property type="project" value="UniProtKB-KW"/>
</dbReference>
<evidence type="ECO:0000256" key="3">
    <source>
        <dbReference type="ARBA" id="ARBA00022833"/>
    </source>
</evidence>
<evidence type="ECO:0000313" key="9">
    <source>
        <dbReference type="EMBL" id="KAJ1983643.1"/>
    </source>
</evidence>
<dbReference type="InterPro" id="IPR036236">
    <property type="entry name" value="Znf_C2H2_sf"/>
</dbReference>
<dbReference type="OrthoDB" id="5894at2759"/>
<accession>A0A9W8BAJ1</accession>
<sequence length="551" mass="62775">MPPTCYYELLGVTAQASDDDLKKAYRRQALIWHPDKNPHRIQEATQNFAQIQSAYEMLSDPHERAWYDDHRDAILRGADLRSADPETMASGPTTEVLMKYFNATAFRGFTDTPDGFFAIYNSLFAIIADIEIKNADEEASADDVVIMENLTFGRAGTKADEPLSRQSQSPQQFTLLDFYNFWTGFATRRTFGWHDKYRLSDAPNRMIRRLMEKENRKLRDQAKKEYNDTVRSLALFMRKRDPRIKAWTKVQQEAQRERERQRQLRLEKERRSQQDAIGAYVEPEWAKVDPEKYEFVLDTTTAALSTEPIDLYSDSDEACREPGLPADPEDPNALYCVVCQKRFKSTAQKENHLKSKRHIQALEHLRAELEADDALFDVPHPPFPATAGVNLGPGPSPIPGSTKSKKKKKRQNQLAMDATEQDWATDEHTDKARVAAVVAEIQGLSVADESNINPLSPSNQHATGLPIQSTKASDAEAQSTKTSAKTKRQQRRERKDKAQMGDSLLCNVCRESFTTRNQLFKHIKVTGHALAFKPLPAEFDTLDIGRRARRK</sequence>
<dbReference type="SMART" id="SM00451">
    <property type="entry name" value="ZnF_U1"/>
    <property type="match status" value="2"/>
</dbReference>
<feature type="coiled-coil region" evidence="5">
    <location>
        <begin position="208"/>
        <end position="271"/>
    </location>
</feature>
<dbReference type="InterPro" id="IPR036869">
    <property type="entry name" value="J_dom_sf"/>
</dbReference>
<protein>
    <recommendedName>
        <fullName evidence="11">J domain-containing protein</fullName>
    </recommendedName>
</protein>
<dbReference type="InterPro" id="IPR003604">
    <property type="entry name" value="Matrin/U1-like-C_Znf_C2H2"/>
</dbReference>
<dbReference type="InterPro" id="IPR051964">
    <property type="entry name" value="Chaperone_stress_response"/>
</dbReference>
<comment type="caution">
    <text evidence="9">The sequence shown here is derived from an EMBL/GenBank/DDBJ whole genome shotgun (WGS) entry which is preliminary data.</text>
</comment>
<organism evidence="9 10">
    <name type="scientific">Dimargaris verticillata</name>
    <dbReference type="NCBI Taxonomy" id="2761393"/>
    <lineage>
        <taxon>Eukaryota</taxon>
        <taxon>Fungi</taxon>
        <taxon>Fungi incertae sedis</taxon>
        <taxon>Zoopagomycota</taxon>
        <taxon>Kickxellomycotina</taxon>
        <taxon>Dimargaritomycetes</taxon>
        <taxon>Dimargaritales</taxon>
        <taxon>Dimargaritaceae</taxon>
        <taxon>Dimargaris</taxon>
    </lineage>
</organism>
<dbReference type="InterPro" id="IPR013087">
    <property type="entry name" value="Znf_C2H2_type"/>
</dbReference>
<dbReference type="Proteomes" id="UP001151582">
    <property type="component" value="Unassembled WGS sequence"/>
</dbReference>
<dbReference type="PANTHER" id="PTHR44029:SF1">
    <property type="entry name" value="DNAJ HOMOLOG SUBFAMILY C MEMBER 21"/>
    <property type="match status" value="1"/>
</dbReference>
<dbReference type="Pfam" id="PF21884">
    <property type="entry name" value="ZUO1-like_ZHD"/>
    <property type="match status" value="1"/>
</dbReference>
<dbReference type="InterPro" id="IPR022755">
    <property type="entry name" value="Znf_C2H2_jaz"/>
</dbReference>
<dbReference type="PROSITE" id="PS00028">
    <property type="entry name" value="ZINC_FINGER_C2H2_1"/>
    <property type="match status" value="2"/>
</dbReference>
<dbReference type="CDD" id="cd06257">
    <property type="entry name" value="DnaJ"/>
    <property type="match status" value="1"/>
</dbReference>
<dbReference type="PRINTS" id="PR00625">
    <property type="entry name" value="JDOMAIN"/>
</dbReference>
<dbReference type="SUPFAM" id="SSF57667">
    <property type="entry name" value="beta-beta-alpha zinc fingers"/>
    <property type="match status" value="1"/>
</dbReference>
<feature type="region of interest" description="Disordered" evidence="6">
    <location>
        <begin position="386"/>
        <end position="427"/>
    </location>
</feature>
<reference evidence="9" key="1">
    <citation type="submission" date="2022-07" db="EMBL/GenBank/DDBJ databases">
        <title>Phylogenomic reconstructions and comparative analyses of Kickxellomycotina fungi.</title>
        <authorList>
            <person name="Reynolds N.K."/>
            <person name="Stajich J.E."/>
            <person name="Barry K."/>
            <person name="Grigoriev I.V."/>
            <person name="Crous P."/>
            <person name="Smith M.E."/>
        </authorList>
    </citation>
    <scope>NUCLEOTIDE SEQUENCE</scope>
    <source>
        <strain evidence="9">RSA 567</strain>
    </source>
</reference>
<dbReference type="InterPro" id="IPR001623">
    <property type="entry name" value="DnaJ_domain"/>
</dbReference>
<name>A0A9W8BAJ1_9FUNG</name>
<dbReference type="PROSITE" id="PS50076">
    <property type="entry name" value="DNAJ_2"/>
    <property type="match status" value="1"/>
</dbReference>
<dbReference type="PROSITE" id="PS00636">
    <property type="entry name" value="DNAJ_1"/>
    <property type="match status" value="1"/>
</dbReference>
<evidence type="ECO:0000259" key="8">
    <source>
        <dbReference type="PROSITE" id="PS50157"/>
    </source>
</evidence>
<dbReference type="PANTHER" id="PTHR44029">
    <property type="entry name" value="DNAJ HOMOLOG SUBFAMILY C MEMBER 21"/>
    <property type="match status" value="1"/>
</dbReference>
<dbReference type="GO" id="GO:0003676">
    <property type="term" value="F:nucleic acid binding"/>
    <property type="evidence" value="ECO:0007669"/>
    <property type="project" value="InterPro"/>
</dbReference>
<dbReference type="FunFam" id="1.10.287.110:FF:000046">
    <property type="entry name" value="dnaJ homolog subfamily C member 21"/>
    <property type="match status" value="1"/>
</dbReference>
<keyword evidence="1" id="KW-0479">Metal-binding</keyword>
<keyword evidence="2 4" id="KW-0863">Zinc-finger</keyword>
<dbReference type="SUPFAM" id="SSF46565">
    <property type="entry name" value="Chaperone J-domain"/>
    <property type="match status" value="1"/>
</dbReference>